<dbReference type="PRINTS" id="PR00508">
    <property type="entry name" value="S21N4MTFRASE"/>
</dbReference>
<dbReference type="GO" id="GO:0009007">
    <property type="term" value="F:site-specific DNA-methyltransferase (adenine-specific) activity"/>
    <property type="evidence" value="ECO:0007669"/>
    <property type="project" value="UniProtKB-EC"/>
</dbReference>
<evidence type="ECO:0000259" key="5">
    <source>
        <dbReference type="Pfam" id="PF01555"/>
    </source>
</evidence>
<dbReference type="EC" id="2.1.1.-" evidence="4"/>
<dbReference type="EMBL" id="RZIJ01000047">
    <property type="protein sequence ID" value="RUQ61253.1"/>
    <property type="molecule type" value="Genomic_DNA"/>
</dbReference>
<name>A0A3S0V303_9PROT</name>
<dbReference type="Pfam" id="PF01555">
    <property type="entry name" value="N6_N4_Mtase"/>
    <property type="match status" value="1"/>
</dbReference>
<dbReference type="SUPFAM" id="SSF53335">
    <property type="entry name" value="S-adenosyl-L-methionine-dependent methyltransferases"/>
    <property type="match status" value="1"/>
</dbReference>
<comment type="catalytic activity">
    <reaction evidence="3">
        <text>a 2'-deoxyadenosine in DNA + S-adenosyl-L-methionine = an N(6)-methyl-2'-deoxyadenosine in DNA + S-adenosyl-L-homocysteine + H(+)</text>
        <dbReference type="Rhea" id="RHEA:15197"/>
        <dbReference type="Rhea" id="RHEA-COMP:12418"/>
        <dbReference type="Rhea" id="RHEA-COMP:12419"/>
        <dbReference type="ChEBI" id="CHEBI:15378"/>
        <dbReference type="ChEBI" id="CHEBI:57856"/>
        <dbReference type="ChEBI" id="CHEBI:59789"/>
        <dbReference type="ChEBI" id="CHEBI:90615"/>
        <dbReference type="ChEBI" id="CHEBI:90616"/>
        <dbReference type="EC" id="2.1.1.72"/>
    </reaction>
</comment>
<dbReference type="InterPro" id="IPR002941">
    <property type="entry name" value="DNA_methylase_N4/N6"/>
</dbReference>
<organism evidence="6 7">
    <name type="scientific">Azospirillum doebereinerae</name>
    <dbReference type="NCBI Taxonomy" id="92933"/>
    <lineage>
        <taxon>Bacteria</taxon>
        <taxon>Pseudomonadati</taxon>
        <taxon>Pseudomonadota</taxon>
        <taxon>Alphaproteobacteria</taxon>
        <taxon>Rhodospirillales</taxon>
        <taxon>Azospirillaceae</taxon>
        <taxon>Azospirillum</taxon>
    </lineage>
</organism>
<gene>
    <name evidence="6" type="ORF">EJ913_29990</name>
</gene>
<keyword evidence="1 6" id="KW-0489">Methyltransferase</keyword>
<evidence type="ECO:0000256" key="3">
    <source>
        <dbReference type="ARBA" id="ARBA00047942"/>
    </source>
</evidence>
<evidence type="ECO:0000313" key="6">
    <source>
        <dbReference type="EMBL" id="RUQ61253.1"/>
    </source>
</evidence>
<dbReference type="OrthoDB" id="9800801at2"/>
<sequence>MPRPDAPTIPAAPPAEDIPPLVLDQASGDAWNLYNADCVSFARNLPDNSVDLAVYSPPFSNLYVYSESIADHGNCASDAEFFDHYRYLVREKARILRPGRLTAIHVKDLVYYQNSSEDGSAGLRAFSDGCTRVHLEEGFAFHCRITIYRDPVLERSKTNAHGLLWKTFQGDASFCRVGMPEYLMVYRKWAKPGEESLVRPVTHPKDKVPLTRWQDLATPVWRTNDIDLWLPYGDPRRTPHAQVWNLRDPGQGDADLPSTDVLNVAIAKDERAERHLCPMPLNITKRAIDLYTNRGDVVWSPYAGIGSEGVSALSMGRKFVGTELNPTYFRQGAKFLAEEAQASAYGSLLDLMEGASW</sequence>
<reference evidence="6 7" key="1">
    <citation type="submission" date="2018-12" db="EMBL/GenBank/DDBJ databases">
        <authorList>
            <person name="Yang Y."/>
        </authorList>
    </citation>
    <scope>NUCLEOTIDE SEQUENCE [LARGE SCALE GENOMIC DNA]</scope>
    <source>
        <strain evidence="6 7">GSF71</strain>
    </source>
</reference>
<dbReference type="GO" id="GO:0003677">
    <property type="term" value="F:DNA binding"/>
    <property type="evidence" value="ECO:0007669"/>
    <property type="project" value="InterPro"/>
</dbReference>
<evidence type="ECO:0000256" key="4">
    <source>
        <dbReference type="RuleBase" id="RU362026"/>
    </source>
</evidence>
<dbReference type="AlphaFoldDB" id="A0A3S0V303"/>
<keyword evidence="2 6" id="KW-0808">Transferase</keyword>
<evidence type="ECO:0000256" key="1">
    <source>
        <dbReference type="ARBA" id="ARBA00022603"/>
    </source>
</evidence>
<comment type="similarity">
    <text evidence="4">Belongs to the N(4)/N(6)-methyltransferase family.</text>
</comment>
<keyword evidence="7" id="KW-1185">Reference proteome</keyword>
<dbReference type="InterPro" id="IPR029063">
    <property type="entry name" value="SAM-dependent_MTases_sf"/>
</dbReference>
<accession>A0A3S0V303</accession>
<comment type="caution">
    <text evidence="6">The sequence shown here is derived from an EMBL/GenBank/DDBJ whole genome shotgun (WGS) entry which is preliminary data.</text>
</comment>
<dbReference type="Gene3D" id="3.40.50.150">
    <property type="entry name" value="Vaccinia Virus protein VP39"/>
    <property type="match status" value="1"/>
</dbReference>
<feature type="domain" description="DNA methylase N-4/N-6" evidence="5">
    <location>
        <begin position="50"/>
        <end position="332"/>
    </location>
</feature>
<dbReference type="InterPro" id="IPR001091">
    <property type="entry name" value="RM_Methyltransferase"/>
</dbReference>
<evidence type="ECO:0000313" key="7">
    <source>
        <dbReference type="Proteomes" id="UP000280346"/>
    </source>
</evidence>
<evidence type="ECO:0000256" key="2">
    <source>
        <dbReference type="ARBA" id="ARBA00022679"/>
    </source>
</evidence>
<protein>
    <recommendedName>
        <fullName evidence="4">Methyltransferase</fullName>
        <ecNumber evidence="4">2.1.1.-</ecNumber>
    </recommendedName>
</protein>
<dbReference type="GO" id="GO:0032259">
    <property type="term" value="P:methylation"/>
    <property type="evidence" value="ECO:0007669"/>
    <property type="project" value="UniProtKB-KW"/>
</dbReference>
<dbReference type="GO" id="GO:0008170">
    <property type="term" value="F:N-methyltransferase activity"/>
    <property type="evidence" value="ECO:0007669"/>
    <property type="project" value="InterPro"/>
</dbReference>
<proteinExistence type="inferred from homology"/>
<dbReference type="Proteomes" id="UP000280346">
    <property type="component" value="Unassembled WGS sequence"/>
</dbReference>